<dbReference type="Proteomes" id="UP000765509">
    <property type="component" value="Unassembled WGS sequence"/>
</dbReference>
<name>A0A9Q3JNH3_9BASI</name>
<accession>A0A9Q3JNH3</accession>
<comment type="caution">
    <text evidence="1">The sequence shown here is derived from an EMBL/GenBank/DDBJ whole genome shotgun (WGS) entry which is preliminary data.</text>
</comment>
<dbReference type="OrthoDB" id="2507294at2759"/>
<sequence>MLLHLSSLDSDKLWLQMSQFAVKTQESLDDFKRINERFQRNAILQEATITAIQESCSQLRKAAEESNKRLNQVFEEKHNCKRDSYFLDQYIKKLFNFYQNMKPQPEGHALENLYHQEDIKPDALLVHKARSPSQYQYGDNMYYSEKEALKQLPEASRWPKFTGTGEYDHMELIDYIDGLFIEVPRIPDYWIPARLNTVFKGHASIWYTEMKEIHGRRSWP</sequence>
<reference evidence="1" key="1">
    <citation type="submission" date="2021-03" db="EMBL/GenBank/DDBJ databases">
        <title>Draft genome sequence of rust myrtle Austropuccinia psidii MF-1, a brazilian biotype.</title>
        <authorList>
            <person name="Quecine M.C."/>
            <person name="Pachon D.M.R."/>
            <person name="Bonatelli M.L."/>
            <person name="Correr F.H."/>
            <person name="Franceschini L.M."/>
            <person name="Leite T.F."/>
            <person name="Margarido G.R.A."/>
            <person name="Almeida C.A."/>
            <person name="Ferrarezi J.A."/>
            <person name="Labate C.A."/>
        </authorList>
    </citation>
    <scope>NUCLEOTIDE SEQUENCE</scope>
    <source>
        <strain evidence="1">MF-1</strain>
    </source>
</reference>
<protein>
    <submittedName>
        <fullName evidence="1">Uncharacterized protein</fullName>
    </submittedName>
</protein>
<proteinExistence type="predicted"/>
<evidence type="ECO:0000313" key="2">
    <source>
        <dbReference type="Proteomes" id="UP000765509"/>
    </source>
</evidence>
<dbReference type="EMBL" id="AVOT02076997">
    <property type="protein sequence ID" value="MBW0565181.1"/>
    <property type="molecule type" value="Genomic_DNA"/>
</dbReference>
<keyword evidence="2" id="KW-1185">Reference proteome</keyword>
<gene>
    <name evidence="1" type="ORF">O181_104896</name>
</gene>
<evidence type="ECO:0000313" key="1">
    <source>
        <dbReference type="EMBL" id="MBW0565181.1"/>
    </source>
</evidence>
<dbReference type="AlphaFoldDB" id="A0A9Q3JNH3"/>
<organism evidence="1 2">
    <name type="scientific">Austropuccinia psidii MF-1</name>
    <dbReference type="NCBI Taxonomy" id="1389203"/>
    <lineage>
        <taxon>Eukaryota</taxon>
        <taxon>Fungi</taxon>
        <taxon>Dikarya</taxon>
        <taxon>Basidiomycota</taxon>
        <taxon>Pucciniomycotina</taxon>
        <taxon>Pucciniomycetes</taxon>
        <taxon>Pucciniales</taxon>
        <taxon>Sphaerophragmiaceae</taxon>
        <taxon>Austropuccinia</taxon>
    </lineage>
</organism>